<dbReference type="Gene3D" id="3.10.450.50">
    <property type="match status" value="1"/>
</dbReference>
<dbReference type="EMBL" id="JAZHOG010000008">
    <property type="protein sequence ID" value="MEJ8568580.1"/>
    <property type="molecule type" value="Genomic_DNA"/>
</dbReference>
<gene>
    <name evidence="2" type="ORF">V3330_13185</name>
</gene>
<name>A0AAW9RJQ9_9GAMM</name>
<proteinExistence type="predicted"/>
<keyword evidence="3" id="KW-1185">Reference proteome</keyword>
<comment type="caution">
    <text evidence="2">The sequence shown here is derived from an EMBL/GenBank/DDBJ whole genome shotgun (WGS) entry which is preliminary data.</text>
</comment>
<dbReference type="Pfam" id="PF13577">
    <property type="entry name" value="SnoaL_4"/>
    <property type="match status" value="1"/>
</dbReference>
<dbReference type="CDD" id="cd00531">
    <property type="entry name" value="NTF2_like"/>
    <property type="match status" value="1"/>
</dbReference>
<evidence type="ECO:0000259" key="1">
    <source>
        <dbReference type="Pfam" id="PF13577"/>
    </source>
</evidence>
<protein>
    <submittedName>
        <fullName evidence="2">Nuclear transport factor 2 family protein</fullName>
    </submittedName>
</protein>
<dbReference type="InterPro" id="IPR037401">
    <property type="entry name" value="SnoaL-like"/>
</dbReference>
<dbReference type="AlphaFoldDB" id="A0AAW9RJQ9"/>
<dbReference type="RefSeq" id="WP_354695900.1">
    <property type="nucleotide sequence ID" value="NZ_JAZHOG010000008.1"/>
</dbReference>
<accession>A0AAW9RJQ9</accession>
<organism evidence="2 3">
    <name type="scientific">Elongatibacter sediminis</name>
    <dbReference type="NCBI Taxonomy" id="3119006"/>
    <lineage>
        <taxon>Bacteria</taxon>
        <taxon>Pseudomonadati</taxon>
        <taxon>Pseudomonadota</taxon>
        <taxon>Gammaproteobacteria</taxon>
        <taxon>Chromatiales</taxon>
        <taxon>Wenzhouxiangellaceae</taxon>
        <taxon>Elongatibacter</taxon>
    </lineage>
</organism>
<reference evidence="2 3" key="1">
    <citation type="submission" date="2024-02" db="EMBL/GenBank/DDBJ databases">
        <title>A novel Wenzhouxiangellaceae bacterium, isolated from coastal sediments.</title>
        <authorList>
            <person name="Du Z.-J."/>
            <person name="Ye Y.-Q."/>
            <person name="Zhang X.-Y."/>
        </authorList>
    </citation>
    <scope>NUCLEOTIDE SEQUENCE [LARGE SCALE GENOMIC DNA]</scope>
    <source>
        <strain evidence="2 3">CH-27</strain>
    </source>
</reference>
<feature type="domain" description="SnoaL-like" evidence="1">
    <location>
        <begin position="2"/>
        <end position="124"/>
    </location>
</feature>
<dbReference type="SUPFAM" id="SSF54427">
    <property type="entry name" value="NTF2-like"/>
    <property type="match status" value="1"/>
</dbReference>
<evidence type="ECO:0000313" key="3">
    <source>
        <dbReference type="Proteomes" id="UP001359886"/>
    </source>
</evidence>
<dbReference type="InterPro" id="IPR032710">
    <property type="entry name" value="NTF2-like_dom_sf"/>
</dbReference>
<dbReference type="Proteomes" id="UP001359886">
    <property type="component" value="Unassembled WGS sequence"/>
</dbReference>
<evidence type="ECO:0000313" key="2">
    <source>
        <dbReference type="EMBL" id="MEJ8568580.1"/>
    </source>
</evidence>
<sequence length="148" mass="16307">MISDLDRIRRLADDYCWFADNHDAEGIVSLFTPDGVMDATAMGMGVIQGEQELRRFYREIIPLHEYSQHISGTHRIDLDGDQAAGTAYYLMHGAVKDAGPISAAGYFQDDYVRTSAGWRIRSRRGVPLAPPNLSAIIEQMDATGTSAG</sequence>